<dbReference type="PANTHER" id="PTHR43048:SF3">
    <property type="entry name" value="METHYLMALONYL-COA EPIMERASE, MITOCHONDRIAL"/>
    <property type="match status" value="1"/>
</dbReference>
<keyword evidence="4" id="KW-1185">Reference proteome</keyword>
<dbReference type="SUPFAM" id="SSF54593">
    <property type="entry name" value="Glyoxalase/Bleomycin resistance protein/Dihydroxybiphenyl dioxygenase"/>
    <property type="match status" value="1"/>
</dbReference>
<proteinExistence type="predicted"/>
<feature type="domain" description="VOC" evidence="2">
    <location>
        <begin position="4"/>
        <end position="133"/>
    </location>
</feature>
<dbReference type="AlphaFoldDB" id="A0A7D5H517"/>
<dbReference type="InterPro" id="IPR037523">
    <property type="entry name" value="VOC_core"/>
</dbReference>
<dbReference type="KEGG" id="haly:HYG82_20200"/>
<dbReference type="GO" id="GO:0046491">
    <property type="term" value="P:L-methylmalonyl-CoA metabolic process"/>
    <property type="evidence" value="ECO:0007669"/>
    <property type="project" value="TreeGrafter"/>
</dbReference>
<accession>A0A7D5H517</accession>
<dbReference type="RefSeq" id="WP_179264064.1">
    <property type="nucleotide sequence ID" value="NZ_CP058601.1"/>
</dbReference>
<dbReference type="Proteomes" id="UP000509241">
    <property type="component" value="Chromosome"/>
</dbReference>
<keyword evidence="1" id="KW-0479">Metal-binding</keyword>
<evidence type="ECO:0000256" key="1">
    <source>
        <dbReference type="ARBA" id="ARBA00022723"/>
    </source>
</evidence>
<dbReference type="PANTHER" id="PTHR43048">
    <property type="entry name" value="METHYLMALONYL-COA EPIMERASE"/>
    <property type="match status" value="1"/>
</dbReference>
<name>A0A7D5H517_9EURY</name>
<protein>
    <submittedName>
        <fullName evidence="3">VOC family protein</fullName>
    </submittedName>
</protein>
<sequence>MVERIDHIGVLVEDIESSRRIYERLGIELVKTERVTEFDVEIAFMSTGAELIELVEPLSADNEFAGLLAAHDQPGFLHHIAFRVEDIETVLRDLKRADVELRDSTPRTGAGGAKVAFLEQQAGNGVNIELVERDEEVV</sequence>
<evidence type="ECO:0000313" key="4">
    <source>
        <dbReference type="Proteomes" id="UP000509241"/>
    </source>
</evidence>
<dbReference type="PROSITE" id="PS51819">
    <property type="entry name" value="VOC"/>
    <property type="match status" value="1"/>
</dbReference>
<dbReference type="OrthoDB" id="6161at2157"/>
<dbReference type="GeneID" id="56035665"/>
<reference evidence="3 4" key="1">
    <citation type="submission" date="2020-07" db="EMBL/GenBank/DDBJ databases">
        <authorList>
            <person name="Cui H."/>
        </authorList>
    </citation>
    <scope>NUCLEOTIDE SEQUENCE [LARGE SCALE GENOMIC DNA]</scope>
    <source>
        <strain evidence="3 4">YPL8</strain>
    </source>
</reference>
<gene>
    <name evidence="3" type="ORF">HYG82_20200</name>
</gene>
<dbReference type="GO" id="GO:0004493">
    <property type="term" value="F:methylmalonyl-CoA epimerase activity"/>
    <property type="evidence" value="ECO:0007669"/>
    <property type="project" value="TreeGrafter"/>
</dbReference>
<evidence type="ECO:0000259" key="2">
    <source>
        <dbReference type="PROSITE" id="PS51819"/>
    </source>
</evidence>
<dbReference type="Pfam" id="PF13669">
    <property type="entry name" value="Glyoxalase_4"/>
    <property type="match status" value="1"/>
</dbReference>
<dbReference type="InterPro" id="IPR051785">
    <property type="entry name" value="MMCE/EMCE_epimerase"/>
</dbReference>
<dbReference type="Gene3D" id="3.10.180.10">
    <property type="entry name" value="2,3-Dihydroxybiphenyl 1,2-Dioxygenase, domain 1"/>
    <property type="match status" value="1"/>
</dbReference>
<dbReference type="InterPro" id="IPR029068">
    <property type="entry name" value="Glyas_Bleomycin-R_OHBP_Dase"/>
</dbReference>
<dbReference type="GO" id="GO:0046872">
    <property type="term" value="F:metal ion binding"/>
    <property type="evidence" value="ECO:0007669"/>
    <property type="project" value="UniProtKB-KW"/>
</dbReference>
<dbReference type="EMBL" id="CP058601">
    <property type="protein sequence ID" value="QLG50991.1"/>
    <property type="molecule type" value="Genomic_DNA"/>
</dbReference>
<evidence type="ECO:0000313" key="3">
    <source>
        <dbReference type="EMBL" id="QLG50991.1"/>
    </source>
</evidence>
<organism evidence="3 4">
    <name type="scientific">Natrinema halophilum</name>
    <dbReference type="NCBI Taxonomy" id="1699371"/>
    <lineage>
        <taxon>Archaea</taxon>
        <taxon>Methanobacteriati</taxon>
        <taxon>Methanobacteriota</taxon>
        <taxon>Stenosarchaea group</taxon>
        <taxon>Halobacteria</taxon>
        <taxon>Halobacteriales</taxon>
        <taxon>Natrialbaceae</taxon>
        <taxon>Natrinema</taxon>
    </lineage>
</organism>